<evidence type="ECO:0000313" key="11">
    <source>
        <dbReference type="Proteomes" id="UP000189274"/>
    </source>
</evidence>
<dbReference type="Proteomes" id="UP000249293">
    <property type="component" value="Chromosome 3"/>
</dbReference>
<dbReference type="InterPro" id="IPR011047">
    <property type="entry name" value="Quinoprotein_ADH-like_sf"/>
</dbReference>
<evidence type="ECO:0000256" key="2">
    <source>
        <dbReference type="ARBA" id="ARBA00022574"/>
    </source>
</evidence>
<dbReference type="Gene3D" id="2.130.10.10">
    <property type="entry name" value="YVTN repeat-like/Quinoprotein amine dehydrogenase"/>
    <property type="match status" value="3"/>
</dbReference>
<evidence type="ECO:0000313" key="10">
    <source>
        <dbReference type="EMBL" id="OUT24110.1"/>
    </source>
</evidence>
<keyword evidence="3" id="KW-0677">Repeat</keyword>
<dbReference type="PROSITE" id="PS50082">
    <property type="entry name" value="WD_REPEATS_2"/>
    <property type="match status" value="6"/>
</dbReference>
<evidence type="ECO:0000256" key="5">
    <source>
        <dbReference type="PROSITE-ProRule" id="PRU00221"/>
    </source>
</evidence>
<feature type="domain" description="U3 small nucleolar RNA-associated protein 13 C-terminal" evidence="6">
    <location>
        <begin position="650"/>
        <end position="790"/>
    </location>
</feature>
<feature type="domain" description="Anaphase-promoting complex subunit 4-like WD40" evidence="7">
    <location>
        <begin position="29"/>
        <end position="99"/>
    </location>
</feature>
<sequence>MSERSYKKINIEPFYVGAANATISGDGALQATAVLEDVIIIDRNSNKVLHTIQGDGSDVTTLRLSPDGSKLAIVYLSQQLKLFDVTKGQFYKSYKLSAASYISACDRTSSLFSFGLTDGSVIVWDIEGSFITHNFKGHGCTVSALCFYGDFNSKNWKVASGDIMGTVKVWDLVKRKNVFTAKEHNAAVRGVNFDPTGELFVSAGRDNLLMLYSTKRWTEIKSIPLELSIESTGFIEVEGTTYIYTGGEGCVLHIWDFKQERLFAKTKKPLETSEELSITEIIQIQEDNQKLILVLSDQTILDVDLSTDLKDNNYIIPVTRIMAGNHGTIADIRYVGSNKNLLAMATNSPSLRVVDLYNTPLDVDIYEGHTDLLNMLDASVDGKWLATASKDNTARVWKLDEDNGKFECYAVFEGHGSSVTAVGLPRDLFTGHPKFLITASEDLTIKKWTIPKPPKSSDMLPLSVKSADYTRKAHEKMIHAIDISPNNDFLATASHDKTSKIWDLNGGETLHVLRGHKRPVYDISFCRYDRLIVTASGDQTARVWNLEDASCIKSYEGSSNAVQRVDFLCKNQYIVGAGADGLIKIWEVSSGECVNTLDNHDNRIWALIVKNNGEEFISADSDGAITIWQDNTEEVNAEKEIARKVEVEKDQELRNCILHGKWVDAFILALDLDHPMRLYNVLKECIAQNQDVDSKLGSFELEELIGKLEEDKILLLFKRIRDWNTNARLFEVAQKVIRVVLDKCDLDRLYQIKGIMQYIDAIVPYSERHYTRFESLIEQSYILDYVSRKMDELIS</sequence>
<organism evidence="9 11">
    <name type="scientific">Pichia kudriavzevii</name>
    <name type="common">Yeast</name>
    <name type="synonym">Issatchenkia orientalis</name>
    <dbReference type="NCBI Taxonomy" id="4909"/>
    <lineage>
        <taxon>Eukaryota</taxon>
        <taxon>Fungi</taxon>
        <taxon>Dikarya</taxon>
        <taxon>Ascomycota</taxon>
        <taxon>Saccharomycotina</taxon>
        <taxon>Pichiomycetes</taxon>
        <taxon>Pichiales</taxon>
        <taxon>Pichiaceae</taxon>
        <taxon>Pichia</taxon>
    </lineage>
</organism>
<evidence type="ECO:0000259" key="6">
    <source>
        <dbReference type="Pfam" id="PF08625"/>
    </source>
</evidence>
<evidence type="ECO:0000256" key="1">
    <source>
        <dbReference type="ARBA" id="ARBA00004604"/>
    </source>
</evidence>
<dbReference type="GO" id="GO:0000480">
    <property type="term" value="P:endonucleolytic cleavage in 5'-ETS of tricistronic rRNA transcript (SSU-rRNA, 5.8S rRNA, LSU-rRNA)"/>
    <property type="evidence" value="ECO:0007669"/>
    <property type="project" value="TreeGrafter"/>
</dbReference>
<evidence type="ECO:0000256" key="3">
    <source>
        <dbReference type="ARBA" id="ARBA00022737"/>
    </source>
</evidence>
<keyword evidence="13" id="KW-1185">Reference proteome</keyword>
<dbReference type="PROSITE" id="PS50294">
    <property type="entry name" value="WD_REPEATS_REGION"/>
    <property type="match status" value="5"/>
</dbReference>
<reference evidence="11" key="1">
    <citation type="journal article" date="2017" name="Genome Announc.">
        <title>Genome sequences of Cyberlindnera fabianii 65, Pichia kudriavzevii 129, and Saccharomyces cerevisiae 131 isolated from fermented masau fruits in Zimbabwe.</title>
        <authorList>
            <person name="van Rijswijck I.M.H."/>
            <person name="Derks M.F.L."/>
            <person name="Abee T."/>
            <person name="de Ridder D."/>
            <person name="Smid E.J."/>
        </authorList>
    </citation>
    <scope>NUCLEOTIDE SEQUENCE [LARGE SCALE GENOMIC DNA]</scope>
    <source>
        <strain evidence="11">129</strain>
    </source>
</reference>
<dbReference type="CDD" id="cd00200">
    <property type="entry name" value="WD40"/>
    <property type="match status" value="1"/>
</dbReference>
<feature type="repeat" description="WD" evidence="5">
    <location>
        <begin position="471"/>
        <end position="512"/>
    </location>
</feature>
<dbReference type="VEuPathDB" id="FungiDB:C5L36_0C04790"/>
<dbReference type="AlphaFoldDB" id="A0A1V2LLM6"/>
<reference evidence="10 12" key="3">
    <citation type="submission" date="2017-05" db="EMBL/GenBank/DDBJ databases">
        <title>The Genome Sequence of Candida krusei Ckrusei653.</title>
        <authorList>
            <person name="Cuomo C."/>
            <person name="Forche A."/>
            <person name="Young S."/>
            <person name="Abouelleil A."/>
            <person name="Cao P."/>
            <person name="Chapman S."/>
            <person name="Cusick C."/>
            <person name="Shea T."/>
            <person name="Nusbaum C."/>
            <person name="Birren B."/>
        </authorList>
    </citation>
    <scope>NUCLEOTIDE SEQUENCE [LARGE SCALE GENOMIC DNA]</scope>
    <source>
        <strain evidence="10 12">Ckrusei653</strain>
    </source>
</reference>
<dbReference type="GO" id="GO:0000472">
    <property type="term" value="P:endonucleolytic cleavage to generate mature 5'-end of SSU-rRNA from (SSU-rRNA, 5.8S rRNA, LSU-rRNA)"/>
    <property type="evidence" value="ECO:0007669"/>
    <property type="project" value="TreeGrafter"/>
</dbReference>
<dbReference type="EMBL" id="NHMM01000001">
    <property type="protein sequence ID" value="OUT24110.1"/>
    <property type="molecule type" value="Genomic_DNA"/>
</dbReference>
<dbReference type="GO" id="GO:0034511">
    <property type="term" value="F:U3 snoRNA binding"/>
    <property type="evidence" value="ECO:0007669"/>
    <property type="project" value="TreeGrafter"/>
</dbReference>
<dbReference type="PANTHER" id="PTHR19854:SF15">
    <property type="entry name" value="TRANSDUCIN BETA-LIKE PROTEIN 3"/>
    <property type="match status" value="1"/>
</dbReference>
<gene>
    <name evidence="9" type="ORF">BOH78_2841</name>
    <name evidence="8" type="ORF">C5L36_0C04790</name>
    <name evidence="10" type="ORF">CAS74_000493</name>
</gene>
<proteinExistence type="predicted"/>
<dbReference type="InterPro" id="IPR015943">
    <property type="entry name" value="WD40/YVTN_repeat-like_dom_sf"/>
</dbReference>
<dbReference type="GO" id="GO:0030686">
    <property type="term" value="C:90S preribosome"/>
    <property type="evidence" value="ECO:0007669"/>
    <property type="project" value="TreeGrafter"/>
</dbReference>
<evidence type="ECO:0000256" key="4">
    <source>
        <dbReference type="ARBA" id="ARBA00023242"/>
    </source>
</evidence>
<keyword evidence="4" id="KW-0539">Nucleus</keyword>
<feature type="repeat" description="WD" evidence="5">
    <location>
        <begin position="366"/>
        <end position="400"/>
    </location>
</feature>
<dbReference type="Proteomes" id="UP000195871">
    <property type="component" value="Unassembled WGS sequence"/>
</dbReference>
<dbReference type="InterPro" id="IPR013934">
    <property type="entry name" value="Utp13_C"/>
</dbReference>
<dbReference type="Proteomes" id="UP000189274">
    <property type="component" value="Unassembled WGS sequence"/>
</dbReference>
<reference evidence="9" key="2">
    <citation type="submission" date="2017-01" db="EMBL/GenBank/DDBJ databases">
        <authorList>
            <person name="Mah S.A."/>
            <person name="Swanson W.J."/>
            <person name="Moy G.W."/>
            <person name="Vacquier V.D."/>
        </authorList>
    </citation>
    <scope>NUCLEOTIDE SEQUENCE [LARGE SCALE GENOMIC DNA]</scope>
    <source>
        <strain evidence="9">129</strain>
    </source>
</reference>
<dbReference type="SUPFAM" id="SSF50998">
    <property type="entry name" value="Quinoprotein alcohol dehydrogenase-like"/>
    <property type="match status" value="1"/>
</dbReference>
<evidence type="ECO:0000313" key="9">
    <source>
        <dbReference type="EMBL" id="ONH73894.1"/>
    </source>
</evidence>
<dbReference type="EMBL" id="CP028775">
    <property type="protein sequence ID" value="AWU76549.1"/>
    <property type="molecule type" value="Genomic_DNA"/>
</dbReference>
<dbReference type="STRING" id="4909.A0A1V2LLM6"/>
<dbReference type="Pfam" id="PF08625">
    <property type="entry name" value="Utp13"/>
    <property type="match status" value="1"/>
</dbReference>
<evidence type="ECO:0000313" key="12">
    <source>
        <dbReference type="Proteomes" id="UP000195871"/>
    </source>
</evidence>
<dbReference type="InterPro" id="IPR019775">
    <property type="entry name" value="WD40_repeat_CS"/>
</dbReference>
<dbReference type="GO" id="GO:0032040">
    <property type="term" value="C:small-subunit processome"/>
    <property type="evidence" value="ECO:0007669"/>
    <property type="project" value="InterPro"/>
</dbReference>
<keyword evidence="2 5" id="KW-0853">WD repeat</keyword>
<feature type="repeat" description="WD" evidence="5">
    <location>
        <begin position="555"/>
        <end position="596"/>
    </location>
</feature>
<comment type="subcellular location">
    <subcellularLocation>
        <location evidence="1">Nucleus</location>
        <location evidence="1">Nucleolus</location>
    </subcellularLocation>
</comment>
<evidence type="ECO:0000259" key="7">
    <source>
        <dbReference type="Pfam" id="PF12894"/>
    </source>
</evidence>
<name>A0A1V2LLM6_PICKU</name>
<dbReference type="Pfam" id="PF12894">
    <property type="entry name" value="ANAPC4_WD40"/>
    <property type="match status" value="1"/>
</dbReference>
<dbReference type="OrthoDB" id="5414888at2759"/>
<dbReference type="SMART" id="SM00320">
    <property type="entry name" value="WD40"/>
    <property type="match status" value="11"/>
</dbReference>
<evidence type="ECO:0000313" key="8">
    <source>
        <dbReference type="EMBL" id="AWU76549.1"/>
    </source>
</evidence>
<dbReference type="Pfam" id="PF00400">
    <property type="entry name" value="WD40"/>
    <property type="match status" value="7"/>
</dbReference>
<dbReference type="EMBL" id="MQVM01000012">
    <property type="protein sequence ID" value="ONH73894.1"/>
    <property type="molecule type" value="Genomic_DNA"/>
</dbReference>
<feature type="repeat" description="WD" evidence="5">
    <location>
        <begin position="181"/>
        <end position="222"/>
    </location>
</feature>
<dbReference type="PRINTS" id="PR00320">
    <property type="entry name" value="GPROTEINBRPT"/>
</dbReference>
<dbReference type="InterPro" id="IPR024977">
    <property type="entry name" value="Apc4-like_WD40_dom"/>
</dbReference>
<dbReference type="InterPro" id="IPR020472">
    <property type="entry name" value="WD40_PAC1"/>
</dbReference>
<dbReference type="PROSITE" id="PS00678">
    <property type="entry name" value="WD_REPEATS_1"/>
    <property type="match status" value="3"/>
</dbReference>
<dbReference type="SUPFAM" id="SSF50978">
    <property type="entry name" value="WD40 repeat-like"/>
    <property type="match status" value="1"/>
</dbReference>
<dbReference type="InterPro" id="IPR001680">
    <property type="entry name" value="WD40_rpt"/>
</dbReference>
<dbReference type="InterPro" id="IPR036322">
    <property type="entry name" value="WD40_repeat_dom_sf"/>
</dbReference>
<protein>
    <submittedName>
        <fullName evidence="9">Transducin beta-like protein 3</fullName>
    </submittedName>
</protein>
<evidence type="ECO:0000313" key="13">
    <source>
        <dbReference type="Proteomes" id="UP000249293"/>
    </source>
</evidence>
<accession>A0A1V2LLM6</accession>
<feature type="repeat" description="WD" evidence="5">
    <location>
        <begin position="513"/>
        <end position="554"/>
    </location>
</feature>
<feature type="repeat" description="WD" evidence="5">
    <location>
        <begin position="597"/>
        <end position="638"/>
    </location>
</feature>
<dbReference type="PANTHER" id="PTHR19854">
    <property type="entry name" value="TRANSDUCIN BETA-LIKE 3"/>
    <property type="match status" value="1"/>
</dbReference>
<reference evidence="8 13" key="4">
    <citation type="submission" date="2018-06" db="EMBL/GenBank/DDBJ databases">
        <title>Population genomics shows no distinction between pathogenic Candida krusei and environmental Pichia kudriavzevii: One species, four names.</title>
        <authorList>
            <person name="Douglass A.P."/>
            <person name="Offei B."/>
            <person name="Braun-Galleani S."/>
            <person name="Coughlan A.Y."/>
            <person name="Martos A."/>
            <person name="Ortiz-Merino R.A."/>
            <person name="Byrne K.P."/>
            <person name="Wolfe K.H."/>
        </authorList>
    </citation>
    <scope>NUCLEOTIDE SEQUENCE [LARGE SCALE GENOMIC DNA]</scope>
    <source>
        <strain evidence="8 13">CBS573</strain>
    </source>
</reference>